<feature type="transmembrane region" description="Helical" evidence="6">
    <location>
        <begin position="303"/>
        <end position="320"/>
    </location>
</feature>
<feature type="transmembrane region" description="Helical" evidence="6">
    <location>
        <begin position="205"/>
        <end position="228"/>
    </location>
</feature>
<dbReference type="OMA" id="MSSFACC"/>
<comment type="similarity">
    <text evidence="2">Belongs to the TMEM19 family.</text>
</comment>
<evidence type="ECO:0000256" key="6">
    <source>
        <dbReference type="SAM" id="Phobius"/>
    </source>
</evidence>
<evidence type="ECO:0000313" key="9">
    <source>
        <dbReference type="Proteomes" id="UP000182444"/>
    </source>
</evidence>
<accession>A0A1D8NPP6</accession>
<dbReference type="GeneID" id="2908804"/>
<dbReference type="OrthoDB" id="30881at2759"/>
<keyword evidence="5 6" id="KW-0472">Membrane</keyword>
<reference evidence="7 9" key="1">
    <citation type="journal article" date="2016" name="PLoS ONE">
        <title>Sequence Assembly of Yarrowia lipolytica Strain W29/CLIB89 Shows Transposable Element Diversity.</title>
        <authorList>
            <person name="Magnan C."/>
            <person name="Yu J."/>
            <person name="Chang I."/>
            <person name="Jahn E."/>
            <person name="Kanomata Y."/>
            <person name="Wu J."/>
            <person name="Zeller M."/>
            <person name="Oakes M."/>
            <person name="Baldi P."/>
            <person name="Sandmeyer S."/>
        </authorList>
    </citation>
    <scope>NUCLEOTIDE SEQUENCE [LARGE SCALE GENOMIC DNA]</scope>
    <source>
        <strain evidence="7">CLIB89</strain>
        <strain evidence="9">CLIB89(W29)</strain>
    </source>
</reference>
<sequence length="325" mass="35291">MHTGKLLRAAALVEIARRAHKNKSLTPAAIVAAVVTGIIHAVHPWSVCMVLLFAFYLPSSKFTKMKADFKSTLTETRGDHIVTEIQAAKDERFEKSDPRSRIKTKRKVTNAKEKVHETRTVAQVLCNSVFASILLILHYYFKIYKSPDGRQSKWDKSDWLMVGFIAHYAVVTADTFSSELGILSKYPPILITTFQPCPKGTNGGISPLGCMVALAGGLYIGIVTVLVVPLGKSWKIADALLFILFMGSVGLCGSLLDSLLGALFQKSVVNEGGKIVEMSGGRKVEQAADLKSVAGADILSNNGVNLTMAITASCVTMALWKMKFP</sequence>
<organism evidence="7 9">
    <name type="scientific">Yarrowia lipolytica</name>
    <name type="common">Candida lipolytica</name>
    <dbReference type="NCBI Taxonomy" id="4952"/>
    <lineage>
        <taxon>Eukaryota</taxon>
        <taxon>Fungi</taxon>
        <taxon>Dikarya</taxon>
        <taxon>Ascomycota</taxon>
        <taxon>Saccharomycotina</taxon>
        <taxon>Dipodascomycetes</taxon>
        <taxon>Dipodascales</taxon>
        <taxon>Dipodascales incertae sedis</taxon>
        <taxon>Yarrowia</taxon>
    </lineage>
</organism>
<evidence type="ECO:0000313" key="8">
    <source>
        <dbReference type="EMBL" id="RDW28339.1"/>
    </source>
</evidence>
<feature type="transmembrane region" description="Helical" evidence="6">
    <location>
        <begin position="28"/>
        <end position="57"/>
    </location>
</feature>
<evidence type="ECO:0000256" key="5">
    <source>
        <dbReference type="ARBA" id="ARBA00023136"/>
    </source>
</evidence>
<gene>
    <name evidence="8" type="ORF">B0I71DRAFT_127684</name>
    <name evidence="7" type="ORF">YALI1_F29852g</name>
</gene>
<evidence type="ECO:0000256" key="4">
    <source>
        <dbReference type="ARBA" id="ARBA00022989"/>
    </source>
</evidence>
<evidence type="ECO:0000256" key="1">
    <source>
        <dbReference type="ARBA" id="ARBA00004141"/>
    </source>
</evidence>
<protein>
    <submittedName>
        <fullName evidence="8">Integral membrane protein DUF92-domain-containing protein</fullName>
    </submittedName>
</protein>
<keyword evidence="4 6" id="KW-1133">Transmembrane helix</keyword>
<dbReference type="VEuPathDB" id="FungiDB:YALI1_F29852g"/>
<evidence type="ECO:0000313" key="10">
    <source>
        <dbReference type="Proteomes" id="UP000256601"/>
    </source>
</evidence>
<evidence type="ECO:0000313" key="7">
    <source>
        <dbReference type="EMBL" id="AOW07573.1"/>
    </source>
</evidence>
<dbReference type="InterPro" id="IPR002794">
    <property type="entry name" value="DUF92_TMEM19"/>
</dbReference>
<dbReference type="PANTHER" id="PTHR13353">
    <property type="entry name" value="TRANSMEMBRANE PROTEIN 19"/>
    <property type="match status" value="1"/>
</dbReference>
<dbReference type="Proteomes" id="UP000256601">
    <property type="component" value="Unassembled WGS sequence"/>
</dbReference>
<keyword evidence="3 6" id="KW-0812">Transmembrane</keyword>
<feature type="transmembrane region" description="Helical" evidence="6">
    <location>
        <begin position="121"/>
        <end position="141"/>
    </location>
</feature>
<comment type="subcellular location">
    <subcellularLocation>
        <location evidence="1">Membrane</location>
        <topology evidence="1">Multi-pass membrane protein</topology>
    </subcellularLocation>
</comment>
<dbReference type="KEGG" id="yli:2908804"/>
<feature type="transmembrane region" description="Helical" evidence="6">
    <location>
        <begin position="240"/>
        <end position="264"/>
    </location>
</feature>
<evidence type="ECO:0000256" key="2">
    <source>
        <dbReference type="ARBA" id="ARBA00009012"/>
    </source>
</evidence>
<reference evidence="8 10" key="2">
    <citation type="submission" date="2018-07" db="EMBL/GenBank/DDBJ databases">
        <title>Draft Genome Assemblies for Five Robust Yarrowia lipolytica Strains Exhibiting High Lipid Production and Pentose Sugar Utilization and Sugar Alcohol Secretion from Undetoxified Lignocellulosic Biomass Hydrolysates.</title>
        <authorList>
            <consortium name="DOE Joint Genome Institute"/>
            <person name="Walker C."/>
            <person name="Ryu S."/>
            <person name="Na H."/>
            <person name="Zane M."/>
            <person name="LaButti K."/>
            <person name="Lipzen A."/>
            <person name="Haridas S."/>
            <person name="Barry K."/>
            <person name="Grigoriev I.V."/>
            <person name="Quarterman J."/>
            <person name="Slininger P."/>
            <person name="Dien B."/>
            <person name="Trinh C.T."/>
        </authorList>
    </citation>
    <scope>NUCLEOTIDE SEQUENCE [LARGE SCALE GENOMIC DNA]</scope>
    <source>
        <strain evidence="8 10">YB392</strain>
    </source>
</reference>
<name>A0A1D8NPP6_YARLL</name>
<dbReference type="PANTHER" id="PTHR13353:SF5">
    <property type="entry name" value="TRANSMEMBRANE PROTEIN 19"/>
    <property type="match status" value="1"/>
</dbReference>
<dbReference type="EMBL" id="CP017558">
    <property type="protein sequence ID" value="AOW07573.1"/>
    <property type="molecule type" value="Genomic_DNA"/>
</dbReference>
<dbReference type="GO" id="GO:0016020">
    <property type="term" value="C:membrane"/>
    <property type="evidence" value="ECO:0007669"/>
    <property type="project" value="UniProtKB-SubCell"/>
</dbReference>
<dbReference type="Pfam" id="PF01940">
    <property type="entry name" value="DUF92"/>
    <property type="match status" value="2"/>
</dbReference>
<dbReference type="Proteomes" id="UP000182444">
    <property type="component" value="Chromosome 1F"/>
</dbReference>
<dbReference type="eggNOG" id="KOG4491">
    <property type="taxonomic scope" value="Eukaryota"/>
</dbReference>
<dbReference type="AlphaFoldDB" id="A0A1D8NPP6"/>
<proteinExistence type="inferred from homology"/>
<dbReference type="VEuPathDB" id="FungiDB:YALI0_F22627g"/>
<dbReference type="EMBL" id="KZ857326">
    <property type="protein sequence ID" value="RDW28339.1"/>
    <property type="molecule type" value="Genomic_DNA"/>
</dbReference>
<evidence type="ECO:0000256" key="3">
    <source>
        <dbReference type="ARBA" id="ARBA00022692"/>
    </source>
</evidence>
<dbReference type="RefSeq" id="XP_505758.1">
    <property type="nucleotide sequence ID" value="XM_505758.1"/>
</dbReference>